<name>A0A6M3VYK6_9VIRU</name>
<feature type="region of interest" description="Disordered" evidence="1">
    <location>
        <begin position="102"/>
        <end position="130"/>
    </location>
</feature>
<reference evidence="3 4" key="1">
    <citation type="journal article" date="2020" name="ISME J.">
        <title>New virus isolates from Italian hydrothermal environments underscore the biogeographic pattern in archaeal virus communities.</title>
        <authorList>
            <person name="Baquero D.P."/>
            <person name="Contursi P."/>
            <person name="Piochi M."/>
            <person name="Bartolucci S."/>
            <person name="Liu Y."/>
            <person name="Cvirkaite-Krupovic V."/>
            <person name="Prangishvili D."/>
            <person name="Krupovic M."/>
        </authorList>
    </citation>
    <scope>NUCLEOTIDE SEQUENCE [LARGE SCALE GENOMIC DNA]</scope>
    <source>
        <strain evidence="3">9</strain>
    </source>
</reference>
<evidence type="ECO:0000313" key="3">
    <source>
        <dbReference type="EMBL" id="QJF12322.1"/>
    </source>
</evidence>
<feature type="domain" description="PHA01746-like" evidence="2">
    <location>
        <begin position="2"/>
        <end position="130"/>
    </location>
</feature>
<dbReference type="Proteomes" id="UP000502393">
    <property type="component" value="Segment"/>
</dbReference>
<dbReference type="Pfam" id="PF21017">
    <property type="entry name" value="PHA01746"/>
    <property type="match status" value="1"/>
</dbReference>
<organism evidence="3 4">
    <name type="scientific">Acidianus rod-shaped virus 3</name>
    <dbReference type="NCBI Taxonomy" id="2730617"/>
    <lineage>
        <taxon>Viruses</taxon>
        <taxon>Adnaviria</taxon>
        <taxon>Zilligvirae</taxon>
        <taxon>Taleaviricota</taxon>
        <taxon>Tokiviricetes</taxon>
        <taxon>Ligamenvirales</taxon>
        <taxon>Rudiviridae</taxon>
        <taxon>Hoswirudivirus</taxon>
        <taxon>Hoswirudivirus acidiani</taxon>
        <taxon>Hoswirudivirus ARV3</taxon>
    </lineage>
</organism>
<gene>
    <name evidence="3" type="ORF">ARV3_gp09</name>
</gene>
<keyword evidence="4" id="KW-1185">Reference proteome</keyword>
<dbReference type="InterPro" id="IPR048991">
    <property type="entry name" value="PHA01746-like_dom"/>
</dbReference>
<accession>A0A6M3VYK6</accession>
<dbReference type="EMBL" id="MN876842">
    <property type="protein sequence ID" value="QJF12322.1"/>
    <property type="molecule type" value="Genomic_DNA"/>
</dbReference>
<evidence type="ECO:0000259" key="2">
    <source>
        <dbReference type="Pfam" id="PF21017"/>
    </source>
</evidence>
<sequence>MASLQEIFNELKEKVKESGKPANRVLKIKGLKRLVIQLNAVPDGDSVRFSMTIHSSRNFKKQLGIVADDAQDFETIANFLTKYKDYLSKYIKFNIQDRSNVEDIEDTEETEKQQPKQNKSKKERNVEDEF</sequence>
<protein>
    <recommendedName>
        <fullName evidence="2">PHA01746-like domain-containing protein</fullName>
    </recommendedName>
</protein>
<proteinExistence type="predicted"/>
<evidence type="ECO:0000313" key="4">
    <source>
        <dbReference type="Proteomes" id="UP000502393"/>
    </source>
</evidence>
<evidence type="ECO:0000256" key="1">
    <source>
        <dbReference type="SAM" id="MobiDB-lite"/>
    </source>
</evidence>
<dbReference type="Gene3D" id="3.30.720.60">
    <property type="match status" value="1"/>
</dbReference>